<reference evidence="1" key="1">
    <citation type="journal article" date="2012" name="Science">
        <title>Fermentation, hydrogen, and sulfur metabolism in multiple uncultivated bacterial phyla.</title>
        <authorList>
            <person name="Wrighton K.C."/>
            <person name="Thomas B.C."/>
            <person name="Sharon I."/>
            <person name="Miller C.S."/>
            <person name="Castelle C.J."/>
            <person name="VerBerkmoes N.C."/>
            <person name="Wilkins M.J."/>
            <person name="Hettich R.L."/>
            <person name="Lipton M.S."/>
            <person name="Williams K.H."/>
            <person name="Long P.E."/>
            <person name="Banfield J.F."/>
        </authorList>
    </citation>
    <scope>NUCLEOTIDE SEQUENCE [LARGE SCALE GENOMIC DNA]</scope>
</reference>
<sequence>MLKISANWEYSLIIVKFLINNKDKSYKIKDLAELTMIPESILRKIINRLEKSAIVESKLWRGWWIKIKKDEISVYEVLEISGEDLNIATCSSKICNKKEICEIGWIVKNLQKWFDTILKITKV</sequence>
<dbReference type="InterPro" id="IPR036390">
    <property type="entry name" value="WH_DNA-bd_sf"/>
</dbReference>
<name>K2G8N7_9BACT</name>
<proteinExistence type="predicted"/>
<dbReference type="GO" id="GO:0005829">
    <property type="term" value="C:cytosol"/>
    <property type="evidence" value="ECO:0007669"/>
    <property type="project" value="TreeGrafter"/>
</dbReference>
<dbReference type="PANTHER" id="PTHR33221:SF14">
    <property type="entry name" value="HTH-TYPE TRANSCRIPTIONAL REGULATOR AQ_268-RELATED"/>
    <property type="match status" value="1"/>
</dbReference>
<dbReference type="AlphaFoldDB" id="K2G8N7"/>
<dbReference type="InterPro" id="IPR036388">
    <property type="entry name" value="WH-like_DNA-bd_sf"/>
</dbReference>
<protein>
    <recommendedName>
        <fullName evidence="2">Transcriptional regulator, BadM/Rrf2 family</fullName>
    </recommendedName>
</protein>
<dbReference type="Gene3D" id="1.10.10.10">
    <property type="entry name" value="Winged helix-like DNA-binding domain superfamily/Winged helix DNA-binding domain"/>
    <property type="match status" value="1"/>
</dbReference>
<evidence type="ECO:0000313" key="1">
    <source>
        <dbReference type="EMBL" id="EKE26494.1"/>
    </source>
</evidence>
<dbReference type="SUPFAM" id="SSF46785">
    <property type="entry name" value="Winged helix' DNA-binding domain"/>
    <property type="match status" value="1"/>
</dbReference>
<comment type="caution">
    <text evidence="1">The sequence shown here is derived from an EMBL/GenBank/DDBJ whole genome shotgun (WGS) entry which is preliminary data.</text>
</comment>
<organism evidence="1">
    <name type="scientific">uncultured bacterium</name>
    <name type="common">gcode 4</name>
    <dbReference type="NCBI Taxonomy" id="1234023"/>
    <lineage>
        <taxon>Bacteria</taxon>
        <taxon>environmental samples</taxon>
    </lineage>
</organism>
<dbReference type="PANTHER" id="PTHR33221">
    <property type="entry name" value="WINGED HELIX-TURN-HELIX TRANSCRIPTIONAL REGULATOR, RRF2 FAMILY"/>
    <property type="match status" value="1"/>
</dbReference>
<accession>K2G8N7</accession>
<dbReference type="Pfam" id="PF02082">
    <property type="entry name" value="Rrf2"/>
    <property type="match status" value="1"/>
</dbReference>
<dbReference type="InterPro" id="IPR000944">
    <property type="entry name" value="Tscrpt_reg_Rrf2"/>
</dbReference>
<evidence type="ECO:0008006" key="2">
    <source>
        <dbReference type="Google" id="ProtNLM"/>
    </source>
</evidence>
<dbReference type="GO" id="GO:0003700">
    <property type="term" value="F:DNA-binding transcription factor activity"/>
    <property type="evidence" value="ECO:0007669"/>
    <property type="project" value="TreeGrafter"/>
</dbReference>
<dbReference type="PROSITE" id="PS51197">
    <property type="entry name" value="HTH_RRF2_2"/>
    <property type="match status" value="1"/>
</dbReference>
<gene>
    <name evidence="1" type="ORF">ACD_4C00263G0001</name>
</gene>
<dbReference type="EMBL" id="AMFJ01000779">
    <property type="protein sequence ID" value="EKE26494.1"/>
    <property type="molecule type" value="Genomic_DNA"/>
</dbReference>